<organism evidence="1 2">
    <name type="scientific">Lignipirellula cremea</name>
    <dbReference type="NCBI Taxonomy" id="2528010"/>
    <lineage>
        <taxon>Bacteria</taxon>
        <taxon>Pseudomonadati</taxon>
        <taxon>Planctomycetota</taxon>
        <taxon>Planctomycetia</taxon>
        <taxon>Pirellulales</taxon>
        <taxon>Pirellulaceae</taxon>
        <taxon>Lignipirellula</taxon>
    </lineage>
</organism>
<protein>
    <submittedName>
        <fullName evidence="1">Uncharacterized protein</fullName>
    </submittedName>
</protein>
<accession>A0A518DXP3</accession>
<dbReference type="RefSeq" id="WP_145055235.1">
    <property type="nucleotide sequence ID" value="NZ_CP036433.1"/>
</dbReference>
<reference evidence="1 2" key="1">
    <citation type="submission" date="2019-02" db="EMBL/GenBank/DDBJ databases">
        <title>Deep-cultivation of Planctomycetes and their phenomic and genomic characterization uncovers novel biology.</title>
        <authorList>
            <person name="Wiegand S."/>
            <person name="Jogler M."/>
            <person name="Boedeker C."/>
            <person name="Pinto D."/>
            <person name="Vollmers J."/>
            <person name="Rivas-Marin E."/>
            <person name="Kohn T."/>
            <person name="Peeters S.H."/>
            <person name="Heuer A."/>
            <person name="Rast P."/>
            <person name="Oberbeckmann S."/>
            <person name="Bunk B."/>
            <person name="Jeske O."/>
            <person name="Meyerdierks A."/>
            <person name="Storesund J.E."/>
            <person name="Kallscheuer N."/>
            <person name="Luecker S."/>
            <person name="Lage O.M."/>
            <person name="Pohl T."/>
            <person name="Merkel B.J."/>
            <person name="Hornburger P."/>
            <person name="Mueller R.-W."/>
            <person name="Bruemmer F."/>
            <person name="Labrenz M."/>
            <person name="Spormann A.M."/>
            <person name="Op den Camp H."/>
            <person name="Overmann J."/>
            <person name="Amann R."/>
            <person name="Jetten M.S.M."/>
            <person name="Mascher T."/>
            <person name="Medema M.H."/>
            <person name="Devos D.P."/>
            <person name="Kaster A.-K."/>
            <person name="Ovreas L."/>
            <person name="Rohde M."/>
            <person name="Galperin M.Y."/>
            <person name="Jogler C."/>
        </authorList>
    </citation>
    <scope>NUCLEOTIDE SEQUENCE [LARGE SCALE GENOMIC DNA]</scope>
    <source>
        <strain evidence="1 2">Pla85_3_4</strain>
    </source>
</reference>
<keyword evidence="2" id="KW-1185">Reference proteome</keyword>
<proteinExistence type="predicted"/>
<dbReference type="Proteomes" id="UP000317648">
    <property type="component" value="Chromosome"/>
</dbReference>
<gene>
    <name evidence="1" type="ORF">Pla8534_44400</name>
</gene>
<evidence type="ECO:0000313" key="2">
    <source>
        <dbReference type="Proteomes" id="UP000317648"/>
    </source>
</evidence>
<evidence type="ECO:0000313" key="1">
    <source>
        <dbReference type="EMBL" id="QDU96619.1"/>
    </source>
</evidence>
<sequence>MSVVNGLHCLLQWVEERTWISRIEIDDLAALLEARDEDSFSSRWMQAEDSIASETARAEYEELVTKLRESVYLQAFDRWKSPDLSACLSDDFGLIANAIVVDSANPWISGLLQCYLKGRVPVGDLEEQAGKLVDLLP</sequence>
<dbReference type="OrthoDB" id="6903468at2"/>
<dbReference type="KEGG" id="lcre:Pla8534_44400"/>
<dbReference type="AlphaFoldDB" id="A0A518DXP3"/>
<name>A0A518DXP3_9BACT</name>
<dbReference type="EMBL" id="CP036433">
    <property type="protein sequence ID" value="QDU96619.1"/>
    <property type="molecule type" value="Genomic_DNA"/>
</dbReference>